<dbReference type="Proteomes" id="UP000030686">
    <property type="component" value="Unassembled WGS sequence"/>
</dbReference>
<proteinExistence type="predicted"/>
<evidence type="ECO:0000313" key="2">
    <source>
        <dbReference type="Proteomes" id="UP000030686"/>
    </source>
</evidence>
<protein>
    <submittedName>
        <fullName evidence="1">Genomic scaffold, ProqFM164S02</fullName>
    </submittedName>
</protein>
<dbReference type="OrthoDB" id="4290543at2759"/>
<dbReference type="EMBL" id="HG792016">
    <property type="protein sequence ID" value="CDM32735.1"/>
    <property type="molecule type" value="Genomic_DNA"/>
</dbReference>
<sequence length="104" mass="11388">MPSRPSDTISSARPFGARSSVALENPALSGFSDLGSFGGSYSHVLNLSKTRLKPTIIRTPRDYISATSTQSVGRDIPVFCAPVRQDQKWEALANHLNNNRRMVL</sequence>
<keyword evidence="2" id="KW-1185">Reference proteome</keyword>
<gene>
    <name evidence="1" type="ORF">PROQFM164_S02g002886</name>
</gene>
<name>W6Q8M2_PENRF</name>
<organism evidence="1 2">
    <name type="scientific">Penicillium roqueforti (strain FM164)</name>
    <dbReference type="NCBI Taxonomy" id="1365484"/>
    <lineage>
        <taxon>Eukaryota</taxon>
        <taxon>Fungi</taxon>
        <taxon>Dikarya</taxon>
        <taxon>Ascomycota</taxon>
        <taxon>Pezizomycotina</taxon>
        <taxon>Eurotiomycetes</taxon>
        <taxon>Eurotiomycetidae</taxon>
        <taxon>Eurotiales</taxon>
        <taxon>Aspergillaceae</taxon>
        <taxon>Penicillium</taxon>
    </lineage>
</organism>
<reference evidence="1" key="1">
    <citation type="journal article" date="2014" name="Nat. Commun.">
        <title>Multiple recent horizontal transfers of a large genomic region in cheese making fungi.</title>
        <authorList>
            <person name="Cheeseman K."/>
            <person name="Ropars J."/>
            <person name="Renault P."/>
            <person name="Dupont J."/>
            <person name="Gouzy J."/>
            <person name="Branca A."/>
            <person name="Abraham A.L."/>
            <person name="Ceppi M."/>
            <person name="Conseiller E."/>
            <person name="Debuchy R."/>
            <person name="Malagnac F."/>
            <person name="Goarin A."/>
            <person name="Silar P."/>
            <person name="Lacoste S."/>
            <person name="Sallet E."/>
            <person name="Bensimon A."/>
            <person name="Giraud T."/>
            <person name="Brygoo Y."/>
        </authorList>
    </citation>
    <scope>NUCLEOTIDE SEQUENCE [LARGE SCALE GENOMIC DNA]</scope>
    <source>
        <strain evidence="1">FM164</strain>
    </source>
</reference>
<accession>W6Q8M2</accession>
<dbReference type="AlphaFoldDB" id="W6Q8M2"/>
<evidence type="ECO:0000313" key="1">
    <source>
        <dbReference type="EMBL" id="CDM32735.1"/>
    </source>
</evidence>